<dbReference type="PROSITE" id="PS51123">
    <property type="entry name" value="OMPA_2"/>
    <property type="match status" value="1"/>
</dbReference>
<dbReference type="InterPro" id="IPR050330">
    <property type="entry name" value="Bact_OuterMem_StrucFunc"/>
</dbReference>
<evidence type="ECO:0000256" key="2">
    <source>
        <dbReference type="ARBA" id="ARBA00023136"/>
    </source>
</evidence>
<dbReference type="EMBL" id="LKVB01000002">
    <property type="protein sequence ID" value="PHJ28151.1"/>
    <property type="molecule type" value="Genomic_DNA"/>
</dbReference>
<gene>
    <name evidence="6" type="ORF">APS60_01400</name>
</gene>
<dbReference type="InterPro" id="IPR006664">
    <property type="entry name" value="OMP_bac"/>
</dbReference>
<name>A0AA44U5X5_CUTAC</name>
<accession>A0AA44U5X5</accession>
<dbReference type="Proteomes" id="UP000223982">
    <property type="component" value="Unassembled WGS sequence"/>
</dbReference>
<evidence type="ECO:0000256" key="3">
    <source>
        <dbReference type="ARBA" id="ARBA00023237"/>
    </source>
</evidence>
<dbReference type="RefSeq" id="WP_002512985.1">
    <property type="nucleotide sequence ID" value="NZ_CABIZT010000002.1"/>
</dbReference>
<organism evidence="6 7">
    <name type="scientific">Cutibacterium acnes</name>
    <name type="common">Propionibacterium acnes</name>
    <dbReference type="NCBI Taxonomy" id="1747"/>
    <lineage>
        <taxon>Bacteria</taxon>
        <taxon>Bacillati</taxon>
        <taxon>Actinomycetota</taxon>
        <taxon>Actinomycetes</taxon>
        <taxon>Propionibacteriales</taxon>
        <taxon>Propionibacteriaceae</taxon>
        <taxon>Cutibacterium</taxon>
    </lineage>
</organism>
<dbReference type="AlphaFoldDB" id="A0AA44U5X5"/>
<evidence type="ECO:0000256" key="1">
    <source>
        <dbReference type="ARBA" id="ARBA00004442"/>
    </source>
</evidence>
<dbReference type="CDD" id="cd07185">
    <property type="entry name" value="OmpA_C-like"/>
    <property type="match status" value="1"/>
</dbReference>
<feature type="domain" description="OmpA-like" evidence="5">
    <location>
        <begin position="246"/>
        <end position="363"/>
    </location>
</feature>
<keyword evidence="2 4" id="KW-0472">Membrane</keyword>
<comment type="subcellular location">
    <subcellularLocation>
        <location evidence="1">Cell outer membrane</location>
    </subcellularLocation>
</comment>
<dbReference type="PANTHER" id="PTHR30329">
    <property type="entry name" value="STATOR ELEMENT OF FLAGELLAR MOTOR COMPLEX"/>
    <property type="match status" value="1"/>
</dbReference>
<keyword evidence="3" id="KW-0998">Cell outer membrane</keyword>
<dbReference type="PANTHER" id="PTHR30329:SF21">
    <property type="entry name" value="LIPOPROTEIN YIAD-RELATED"/>
    <property type="match status" value="1"/>
</dbReference>
<reference evidence="6 7" key="1">
    <citation type="submission" date="2017-02" db="EMBL/GenBank/DDBJ databases">
        <title>Prevalence of linear plasmids in Propionibacterium acnes isolates obtained from cancerous prostatic tissue.</title>
        <authorList>
            <person name="Davidsson S."/>
            <person name="Bruggemann H."/>
        </authorList>
    </citation>
    <scope>NUCLEOTIDE SEQUENCE [LARGE SCALE GENOMIC DNA]</scope>
    <source>
        <strain evidence="6 7">09-9</strain>
    </source>
</reference>
<dbReference type="SUPFAM" id="SSF103088">
    <property type="entry name" value="OmpA-like"/>
    <property type="match status" value="1"/>
</dbReference>
<dbReference type="Pfam" id="PF00691">
    <property type="entry name" value="OmpA"/>
    <property type="match status" value="1"/>
</dbReference>
<dbReference type="PRINTS" id="PR01021">
    <property type="entry name" value="OMPADOMAIN"/>
</dbReference>
<dbReference type="InterPro" id="IPR006665">
    <property type="entry name" value="OmpA-like"/>
</dbReference>
<evidence type="ECO:0000313" key="6">
    <source>
        <dbReference type="EMBL" id="PHJ28151.1"/>
    </source>
</evidence>
<dbReference type="Gene3D" id="3.30.1330.60">
    <property type="entry name" value="OmpA-like domain"/>
    <property type="match status" value="1"/>
</dbReference>
<dbReference type="KEGG" id="cacn:RN83_01800"/>
<sequence>MWNWKMRAAGFIGGLAVVFGFVALPAHSDESVTVPVPLVDAMAVSHFESAKRQKEKPGSVILALHAVRRIPQDTVVYYSITVDPLAAGPAELGHLARGASSYSREYSANGAIIDARNHKLYRPIGEEFDCKLCSDDWWKGAPANTAPGHSTLGWFSTPPLPADVSRVDVTVANRIFHDVPVGDGLLGPTIDKEAATGRWNEGMPLGVAWPALDPKDLAGVDVSKFVNALVTTTGDASDASRERVTKESMKIDLDASVLFDLDSDVVKPAGRQIIDRTAKQLVARKVSGKIEVTGYTDNSGSASHNLDLSRRRAASVAKVLGSQLSKGITLVTAGKGEADPVASNDSEAGRCLNRRVTITVKEG</sequence>
<protein>
    <recommendedName>
        <fullName evidence="5">OmpA-like domain-containing protein</fullName>
    </recommendedName>
</protein>
<dbReference type="InterPro" id="IPR036737">
    <property type="entry name" value="OmpA-like_sf"/>
</dbReference>
<evidence type="ECO:0000256" key="4">
    <source>
        <dbReference type="PROSITE-ProRule" id="PRU00473"/>
    </source>
</evidence>
<evidence type="ECO:0000259" key="5">
    <source>
        <dbReference type="PROSITE" id="PS51123"/>
    </source>
</evidence>
<proteinExistence type="predicted"/>
<comment type="caution">
    <text evidence="6">The sequence shown here is derived from an EMBL/GenBank/DDBJ whole genome shotgun (WGS) entry which is preliminary data.</text>
</comment>
<dbReference type="GO" id="GO:0009279">
    <property type="term" value="C:cell outer membrane"/>
    <property type="evidence" value="ECO:0007669"/>
    <property type="project" value="UniProtKB-SubCell"/>
</dbReference>
<evidence type="ECO:0000313" key="7">
    <source>
        <dbReference type="Proteomes" id="UP000223982"/>
    </source>
</evidence>